<dbReference type="GO" id="GO:0000813">
    <property type="term" value="C:ESCRT I complex"/>
    <property type="evidence" value="ECO:0007669"/>
    <property type="project" value="TreeGrafter"/>
</dbReference>
<feature type="region of interest" description="Disordered" evidence="4">
    <location>
        <begin position="445"/>
        <end position="466"/>
    </location>
</feature>
<organism evidence="6">
    <name type="scientific">Salix viminalis</name>
    <name type="common">Common osier</name>
    <name type="synonym">Basket willow</name>
    <dbReference type="NCBI Taxonomy" id="40686"/>
    <lineage>
        <taxon>Eukaryota</taxon>
        <taxon>Viridiplantae</taxon>
        <taxon>Streptophyta</taxon>
        <taxon>Embryophyta</taxon>
        <taxon>Tracheophyta</taxon>
        <taxon>Spermatophyta</taxon>
        <taxon>Magnoliopsida</taxon>
        <taxon>eudicotyledons</taxon>
        <taxon>Gunneridae</taxon>
        <taxon>Pentapetalae</taxon>
        <taxon>rosids</taxon>
        <taxon>fabids</taxon>
        <taxon>Malpighiales</taxon>
        <taxon>Salicaceae</taxon>
        <taxon>Saliceae</taxon>
        <taxon>Salix</taxon>
    </lineage>
</organism>
<dbReference type="Gene3D" id="3.30.40.10">
    <property type="entry name" value="Zinc/RING finger domain, C3HC4 (zinc finger)"/>
    <property type="match status" value="1"/>
</dbReference>
<dbReference type="InterPro" id="IPR045893">
    <property type="entry name" value="FREE1"/>
</dbReference>
<dbReference type="CDD" id="cd00065">
    <property type="entry name" value="FYVE_like_SF"/>
    <property type="match status" value="1"/>
</dbReference>
<evidence type="ECO:0000256" key="5">
    <source>
        <dbReference type="SAM" id="SignalP"/>
    </source>
</evidence>
<dbReference type="Gene3D" id="3.40.50.1110">
    <property type="entry name" value="SGNH hydrolase"/>
    <property type="match status" value="1"/>
</dbReference>
<evidence type="ECO:0000313" key="6">
    <source>
        <dbReference type="EMBL" id="VFU38794.1"/>
    </source>
</evidence>
<dbReference type="GO" id="GO:0070676">
    <property type="term" value="P:intralumenal vesicle formation"/>
    <property type="evidence" value="ECO:0007669"/>
    <property type="project" value="TreeGrafter"/>
</dbReference>
<dbReference type="GO" id="GO:0043130">
    <property type="term" value="F:ubiquitin binding"/>
    <property type="evidence" value="ECO:0007669"/>
    <property type="project" value="InterPro"/>
</dbReference>
<dbReference type="PANTHER" id="PTHR46977:SF1">
    <property type="entry name" value="PROTEIN FREE1"/>
    <property type="match status" value="1"/>
</dbReference>
<evidence type="ECO:0000256" key="3">
    <source>
        <dbReference type="ARBA" id="ARBA00022833"/>
    </source>
</evidence>
<keyword evidence="5" id="KW-0732">Signal</keyword>
<dbReference type="PROSITE" id="PS01098">
    <property type="entry name" value="LIPASE_GDSL_SER"/>
    <property type="match status" value="1"/>
</dbReference>
<dbReference type="AlphaFoldDB" id="A0A6N2LF94"/>
<dbReference type="GO" id="GO:0006629">
    <property type="term" value="P:lipid metabolic process"/>
    <property type="evidence" value="ECO:0007669"/>
    <property type="project" value="InterPro"/>
</dbReference>
<dbReference type="InterPro" id="IPR011011">
    <property type="entry name" value="Znf_FYVE_PHD"/>
</dbReference>
<dbReference type="GO" id="GO:0031902">
    <property type="term" value="C:late endosome membrane"/>
    <property type="evidence" value="ECO:0007669"/>
    <property type="project" value="TreeGrafter"/>
</dbReference>
<dbReference type="InterPro" id="IPR036514">
    <property type="entry name" value="SGNH_hydro_sf"/>
</dbReference>
<dbReference type="PANTHER" id="PTHR46977">
    <property type="entry name" value="PROTEIN FREE1"/>
    <property type="match status" value="1"/>
</dbReference>
<sequence length="504" mass="55511">MSSCFYSTLVLFLSIVCTVNSLQKLPPNVTVPAVLFFGDSIVDAGNNNNVETLIKCNFPPYGKNFEGGIPTGRFCNGNIPSDIIGMIIAASLFINLMNWELRNTLPAYLDPTVLPQDLITGVSFASGGSGFDPLTPKLVSVLTLSDQLEYFKEYIGKLKAIIGEENTTFTITNSCTTSWLCAGPKNFSRGVERECAQNLNEAAKLFNSKLSKKLDSLASSLPSGRIRDHTRDFEILVIHNLCHCILFFQVFKLQIKDVVDWLTDNDYEWGRGRSHIRLLKIPTFCESLATDPLCCKASTVCVLFMSGRLMKFKEMGGGIRPSDTSKTAEQLAEKKKGFGDLMNLIKPGSEEKDHWSLTKLFQSVYHAGWILGLLFVGIIAETVETFCDKCTQGRIALTADENAQPVRVCDRCMAEVTQRLSNAKEAASKPAAFHNHEDLARKLQEEMEKNRKSSSGSKSDVSGRPTREVACPTCTVHLQVQVPSSGSETIECGVCQHPFLVGAD</sequence>
<keyword evidence="3" id="KW-0862">Zinc</keyword>
<dbReference type="GO" id="GO:0008270">
    <property type="term" value="F:zinc ion binding"/>
    <property type="evidence" value="ECO:0007669"/>
    <property type="project" value="UniProtKB-KW"/>
</dbReference>
<dbReference type="InterPro" id="IPR008265">
    <property type="entry name" value="Lipase_GDSL_AS"/>
</dbReference>
<reference evidence="6" key="1">
    <citation type="submission" date="2019-03" db="EMBL/GenBank/DDBJ databases">
        <authorList>
            <person name="Mank J."/>
            <person name="Almeida P."/>
        </authorList>
    </citation>
    <scope>NUCLEOTIDE SEQUENCE</scope>
    <source>
        <strain evidence="6">78183</strain>
    </source>
</reference>
<evidence type="ECO:0000256" key="2">
    <source>
        <dbReference type="ARBA" id="ARBA00022771"/>
    </source>
</evidence>
<dbReference type="GO" id="GO:0036258">
    <property type="term" value="P:multivesicular body assembly"/>
    <property type="evidence" value="ECO:0007669"/>
    <property type="project" value="InterPro"/>
</dbReference>
<proteinExistence type="predicted"/>
<evidence type="ECO:0000256" key="4">
    <source>
        <dbReference type="SAM" id="MobiDB-lite"/>
    </source>
</evidence>
<name>A0A6N2LF94_SALVM</name>
<dbReference type="SUPFAM" id="SSF57903">
    <property type="entry name" value="FYVE/PHD zinc finger"/>
    <property type="match status" value="1"/>
</dbReference>
<feature type="compositionally biased region" description="Low complexity" evidence="4">
    <location>
        <begin position="453"/>
        <end position="463"/>
    </location>
</feature>
<accession>A0A6N2LF94</accession>
<evidence type="ECO:0000256" key="1">
    <source>
        <dbReference type="ARBA" id="ARBA00022723"/>
    </source>
</evidence>
<keyword evidence="1" id="KW-0479">Metal-binding</keyword>
<feature type="chain" id="PRO_5026718197" evidence="5">
    <location>
        <begin position="22"/>
        <end position="504"/>
    </location>
</feature>
<dbReference type="GO" id="GO:0016298">
    <property type="term" value="F:lipase activity"/>
    <property type="evidence" value="ECO:0007669"/>
    <property type="project" value="InterPro"/>
</dbReference>
<feature type="signal peptide" evidence="5">
    <location>
        <begin position="1"/>
        <end position="21"/>
    </location>
</feature>
<keyword evidence="2" id="KW-0863">Zinc-finger</keyword>
<protein>
    <submittedName>
        <fullName evidence="6">Uncharacterized protein</fullName>
    </submittedName>
</protein>
<gene>
    <name evidence="6" type="ORF">SVIM_LOCUS213229</name>
</gene>
<dbReference type="InterPro" id="IPR013083">
    <property type="entry name" value="Znf_RING/FYVE/PHD"/>
</dbReference>
<dbReference type="EMBL" id="CAADRP010001446">
    <property type="protein sequence ID" value="VFU38794.1"/>
    <property type="molecule type" value="Genomic_DNA"/>
</dbReference>